<dbReference type="Pfam" id="PF00388">
    <property type="entry name" value="PI-PLC-X"/>
    <property type="match status" value="1"/>
</dbReference>
<dbReference type="CDD" id="cd00275">
    <property type="entry name" value="C2_PLC_like"/>
    <property type="match status" value="1"/>
</dbReference>
<sequence length="595" mass="68254">SHTWFLSVIQDEFTSGKIDLDSTVKLFEKLQMPFDFAHVKHAFKKIVDKRKENMINMEDFRSIYRNIIHRPEFQEIFRTYSPNNKVIVNTELIDFLKKEQYETEGCETTALEIILKYEPVEEVRKRRQMSLEGFIRYLSSDDCSIFKSDCRTVYQDMNQPLCDYFISSSHNTYLISDQLVGPSDLWGYTSALLKGCRCLEVDCWDGSNNEPVVYHGHTLTSKILFRDVIQVVDKYAFTASDYPVVLSLENHCSPTQQEVMAEHLENILGDKLLTSTLGDPDVTQLPSPEALKFKILIKNKKVGTIEEGMLRRNQGCQGETVEVTDSENMSDEDETDETAPLCPKSDSSKRKSDRRSSPPPRKKAKMKKKKLALALSDLVIYTKSQKFVNFEHSLENQKCYENNSIGEARARKLVKSSAKEFISHTSRFLTRIYPKGTRTNSSNYNPQEFWNVGCQLGMYVCRDCCIQGFVKTIQIQEFFSSNGIFSFLQLFHYIATLIFQLISGHQLPPSNLSKSNKADPLVHVEIYGVPEDQTKKKSSVVKSNALCPRWDETFSFTLQVPELALIRFCVEDEISLVSNEFLGQYTLPVMNLSKG</sequence>
<dbReference type="GO" id="GO:0048471">
    <property type="term" value="C:perinuclear region of cytoplasm"/>
    <property type="evidence" value="ECO:0007669"/>
    <property type="project" value="UniProtKB-SubCell"/>
</dbReference>
<keyword evidence="7 15" id="KW-0378">Hydrolase</keyword>
<evidence type="ECO:0000256" key="13">
    <source>
        <dbReference type="ARBA" id="ARBA00023279"/>
    </source>
</evidence>
<feature type="domain" description="PI-PLC Y-box" evidence="18">
    <location>
        <begin position="375"/>
        <end position="456"/>
    </location>
</feature>
<evidence type="ECO:0000256" key="12">
    <source>
        <dbReference type="ARBA" id="ARBA00023242"/>
    </source>
</evidence>
<dbReference type="Gene3D" id="3.20.20.190">
    <property type="entry name" value="Phosphatidylinositol (PI) phosphodiesterase"/>
    <property type="match status" value="1"/>
</dbReference>
<dbReference type="InterPro" id="IPR035892">
    <property type="entry name" value="C2_domain_sf"/>
</dbReference>
<keyword evidence="20" id="KW-1185">Reference proteome</keyword>
<dbReference type="InterPro" id="IPR001192">
    <property type="entry name" value="PI-PLC_fam"/>
</dbReference>
<comment type="cofactor">
    <cofactor evidence="1">
        <name>Ca(2+)</name>
        <dbReference type="ChEBI" id="CHEBI:29108"/>
    </cofactor>
</comment>
<dbReference type="InterPro" id="IPR000008">
    <property type="entry name" value="C2_dom"/>
</dbReference>
<evidence type="ECO:0000256" key="14">
    <source>
        <dbReference type="ARBA" id="ARBA00023674"/>
    </source>
</evidence>
<keyword evidence="13" id="KW-0278">Fertilization</keyword>
<dbReference type="EC" id="3.1.4.11" evidence="15"/>
<dbReference type="EMBL" id="VYZG01000325">
    <property type="protein sequence ID" value="NWQ76526.1"/>
    <property type="molecule type" value="Genomic_DNA"/>
</dbReference>
<feature type="compositionally biased region" description="Acidic residues" evidence="16">
    <location>
        <begin position="322"/>
        <end position="337"/>
    </location>
</feature>
<evidence type="ECO:0000256" key="8">
    <source>
        <dbReference type="ARBA" id="ARBA00022837"/>
    </source>
</evidence>
<dbReference type="PANTHER" id="PTHR10336">
    <property type="entry name" value="PHOSPHOINOSITIDE-SPECIFIC PHOSPHOLIPASE C FAMILY PROTEIN"/>
    <property type="match status" value="1"/>
</dbReference>
<feature type="non-terminal residue" evidence="19">
    <location>
        <position position="595"/>
    </location>
</feature>
<reference evidence="19 20" key="1">
    <citation type="submission" date="2019-09" db="EMBL/GenBank/DDBJ databases">
        <title>Bird 10,000 Genomes (B10K) Project - Family phase.</title>
        <authorList>
            <person name="Zhang G."/>
        </authorList>
    </citation>
    <scope>NUCLEOTIDE SEQUENCE [LARGE SCALE GENOMIC DNA]</scope>
    <source>
        <strain evidence="19">B10K-DU-021-26</strain>
        <tissue evidence="19">Mixed tissue sample</tissue>
    </source>
</reference>
<evidence type="ECO:0000313" key="19">
    <source>
        <dbReference type="EMBL" id="NWQ76526.1"/>
    </source>
</evidence>
<dbReference type="Gene3D" id="2.60.40.150">
    <property type="entry name" value="C2 domain"/>
    <property type="match status" value="1"/>
</dbReference>
<keyword evidence="5" id="KW-0217">Developmental protein</keyword>
<proteinExistence type="predicted"/>
<evidence type="ECO:0000256" key="11">
    <source>
        <dbReference type="ARBA" id="ARBA00023224"/>
    </source>
</evidence>
<evidence type="ECO:0000259" key="17">
    <source>
        <dbReference type="PROSITE" id="PS50004"/>
    </source>
</evidence>
<gene>
    <name evidence="19" type="primary">Plcz1</name>
    <name evidence="19" type="ORF">COLPIC_R08068</name>
</gene>
<keyword evidence="6" id="KW-0963">Cytoplasm</keyword>
<evidence type="ECO:0000256" key="15">
    <source>
        <dbReference type="RuleBase" id="RU361133"/>
    </source>
</evidence>
<keyword evidence="10 15" id="KW-0443">Lipid metabolism</keyword>
<evidence type="ECO:0000256" key="1">
    <source>
        <dbReference type="ARBA" id="ARBA00001913"/>
    </source>
</evidence>
<dbReference type="InterPro" id="IPR015359">
    <property type="entry name" value="PLC_EF-hand-like"/>
</dbReference>
<dbReference type="Proteomes" id="UP000530263">
    <property type="component" value="Unassembled WGS sequence"/>
</dbReference>
<dbReference type="PANTHER" id="PTHR10336:SF29">
    <property type="entry name" value="1-PHOSPHATIDYLINOSITOL 4,5-BISPHOSPHATE PHOSPHODIESTERASE ZETA-1"/>
    <property type="match status" value="1"/>
</dbReference>
<dbReference type="OrthoDB" id="269822at2759"/>
<organism evidence="19 20">
    <name type="scientific">Columbina picui</name>
    <name type="common">Picui ground-dove</name>
    <dbReference type="NCBI Taxonomy" id="115618"/>
    <lineage>
        <taxon>Eukaryota</taxon>
        <taxon>Metazoa</taxon>
        <taxon>Chordata</taxon>
        <taxon>Craniata</taxon>
        <taxon>Vertebrata</taxon>
        <taxon>Euteleostomi</taxon>
        <taxon>Archelosauria</taxon>
        <taxon>Archosauria</taxon>
        <taxon>Dinosauria</taxon>
        <taxon>Saurischia</taxon>
        <taxon>Theropoda</taxon>
        <taxon>Coelurosauria</taxon>
        <taxon>Aves</taxon>
        <taxon>Neognathae</taxon>
        <taxon>Neoaves</taxon>
        <taxon>Columbimorphae</taxon>
        <taxon>Columbiformes</taxon>
        <taxon>Columbidae</taxon>
        <taxon>Columbina</taxon>
    </lineage>
</organism>
<feature type="region of interest" description="Disordered" evidence="16">
    <location>
        <begin position="313"/>
        <end position="368"/>
    </location>
</feature>
<dbReference type="PROSITE" id="PS50007">
    <property type="entry name" value="PIPLC_X_DOMAIN"/>
    <property type="match status" value="1"/>
</dbReference>
<evidence type="ECO:0000256" key="10">
    <source>
        <dbReference type="ARBA" id="ARBA00023098"/>
    </source>
</evidence>
<feature type="domain" description="C2" evidence="17">
    <location>
        <begin position="477"/>
        <end position="595"/>
    </location>
</feature>
<dbReference type="InterPro" id="IPR001711">
    <property type="entry name" value="PLipase_C_Pinositol-sp_Y"/>
</dbReference>
<dbReference type="AlphaFoldDB" id="A0A7K4RSX1"/>
<dbReference type="GO" id="GO:0060470">
    <property type="term" value="P:positive regulation of cytosolic calcium ion concentration involved in egg activation"/>
    <property type="evidence" value="ECO:0007669"/>
    <property type="project" value="TreeGrafter"/>
</dbReference>
<dbReference type="SUPFAM" id="SSF47473">
    <property type="entry name" value="EF-hand"/>
    <property type="match status" value="1"/>
</dbReference>
<feature type="non-terminal residue" evidence="19">
    <location>
        <position position="1"/>
    </location>
</feature>
<evidence type="ECO:0000256" key="7">
    <source>
        <dbReference type="ARBA" id="ARBA00022801"/>
    </source>
</evidence>
<dbReference type="InterPro" id="IPR000909">
    <property type="entry name" value="PLipase_C_PInositol-sp_X_dom"/>
</dbReference>
<keyword evidence="11" id="KW-0807">Transducer</keyword>
<dbReference type="PROSITE" id="PS50004">
    <property type="entry name" value="C2"/>
    <property type="match status" value="1"/>
</dbReference>
<evidence type="ECO:0000256" key="3">
    <source>
        <dbReference type="ARBA" id="ARBA00004123"/>
    </source>
</evidence>
<dbReference type="Gene3D" id="1.10.238.10">
    <property type="entry name" value="EF-hand"/>
    <property type="match status" value="1"/>
</dbReference>
<evidence type="ECO:0000256" key="9">
    <source>
        <dbReference type="ARBA" id="ARBA00022963"/>
    </source>
</evidence>
<keyword evidence="12" id="KW-0539">Nucleus</keyword>
<dbReference type="SUPFAM" id="SSF49562">
    <property type="entry name" value="C2 domain (Calcium/lipid-binding domain, CaLB)"/>
    <property type="match status" value="1"/>
</dbReference>
<dbReference type="SMART" id="SM00148">
    <property type="entry name" value="PLCXc"/>
    <property type="match status" value="1"/>
</dbReference>
<name>A0A7K4RSX1_COLPI</name>
<dbReference type="Pfam" id="PF00168">
    <property type="entry name" value="C2"/>
    <property type="match status" value="1"/>
</dbReference>
<evidence type="ECO:0000256" key="6">
    <source>
        <dbReference type="ARBA" id="ARBA00022490"/>
    </source>
</evidence>
<dbReference type="PRINTS" id="PR00390">
    <property type="entry name" value="PHPHLIPASEC"/>
</dbReference>
<dbReference type="FunFam" id="1.10.238.10:FF:000005">
    <property type="entry name" value="Phosphoinositide phospholipase C"/>
    <property type="match status" value="1"/>
</dbReference>
<dbReference type="SMART" id="SM00149">
    <property type="entry name" value="PLCYc"/>
    <property type="match status" value="1"/>
</dbReference>
<protein>
    <recommendedName>
        <fullName evidence="15">Phosphoinositide phospholipase C</fullName>
        <ecNumber evidence="15">3.1.4.11</ecNumber>
    </recommendedName>
</protein>
<dbReference type="SUPFAM" id="SSF51695">
    <property type="entry name" value="PLC-like phosphodiesterases"/>
    <property type="match status" value="1"/>
</dbReference>
<evidence type="ECO:0000256" key="5">
    <source>
        <dbReference type="ARBA" id="ARBA00022473"/>
    </source>
</evidence>
<feature type="compositionally biased region" description="Basic and acidic residues" evidence="16">
    <location>
        <begin position="346"/>
        <end position="356"/>
    </location>
</feature>
<dbReference type="PROSITE" id="PS50008">
    <property type="entry name" value="PIPLC_Y_DOMAIN"/>
    <property type="match status" value="1"/>
</dbReference>
<dbReference type="GO" id="GO:0035556">
    <property type="term" value="P:intracellular signal transduction"/>
    <property type="evidence" value="ECO:0007669"/>
    <property type="project" value="InterPro"/>
</dbReference>
<comment type="catalytic activity">
    <reaction evidence="14">
        <text>a 1,2-diacyl-sn-glycero-3-phospho-(1D-myo-inositol-4,5-bisphosphate) + H2O = 1D-myo-inositol 1,4,5-trisphosphate + a 1,2-diacyl-sn-glycerol + H(+)</text>
        <dbReference type="Rhea" id="RHEA:33179"/>
        <dbReference type="ChEBI" id="CHEBI:15377"/>
        <dbReference type="ChEBI" id="CHEBI:15378"/>
        <dbReference type="ChEBI" id="CHEBI:17815"/>
        <dbReference type="ChEBI" id="CHEBI:58456"/>
        <dbReference type="ChEBI" id="CHEBI:203600"/>
        <dbReference type="EC" id="3.1.4.11"/>
    </reaction>
    <physiologicalReaction direction="left-to-right" evidence="14">
        <dbReference type="Rhea" id="RHEA:33180"/>
    </physiologicalReaction>
</comment>
<dbReference type="Pfam" id="PF00387">
    <property type="entry name" value="PI-PLC-Y"/>
    <property type="match status" value="1"/>
</dbReference>
<dbReference type="GO" id="GO:0004435">
    <property type="term" value="F:phosphatidylinositol-4,5-bisphosphate phospholipase C activity"/>
    <property type="evidence" value="ECO:0007669"/>
    <property type="project" value="UniProtKB-EC"/>
</dbReference>
<comment type="subcellular location">
    <subcellularLocation>
        <location evidence="4">Cytoplasm</location>
        <location evidence="4">Perinuclear region</location>
    </subcellularLocation>
    <subcellularLocation>
        <location evidence="3">Nucleus</location>
    </subcellularLocation>
</comment>
<evidence type="ECO:0000256" key="16">
    <source>
        <dbReference type="SAM" id="MobiDB-lite"/>
    </source>
</evidence>
<dbReference type="SMART" id="SM00239">
    <property type="entry name" value="C2"/>
    <property type="match status" value="1"/>
</dbReference>
<evidence type="ECO:0000313" key="20">
    <source>
        <dbReference type="Proteomes" id="UP000530263"/>
    </source>
</evidence>
<comment type="function">
    <text evidence="2">The production of the second messenger molecules diacylglycerol (DAG) and inositol 1,4,5-trisphosphate (IP3) is mediated by activated phosphatidylinositol-specific phospholipase C enzymes. In vitro, hydrolyzes PtdIns(4,5)P2 in a Ca(2+)-dependent manner. Triggers intracellular Ca(2+) oscillations in oocytes solely during M phase and is involved in inducing oocyte activation and initiating embryonic development up to the blastocyst stage. Is therefore a strong candidate for the egg-activating soluble sperm factor that is transferred from the sperm into the egg cytoplasm following gamete membrane fusion. May exert an inhibitory effect on phospholipase-C-coupled processes that depend on calcium ions and protein kinase C, including CFTR trafficking and function.</text>
</comment>
<evidence type="ECO:0000256" key="4">
    <source>
        <dbReference type="ARBA" id="ARBA00004556"/>
    </source>
</evidence>
<evidence type="ECO:0000259" key="18">
    <source>
        <dbReference type="PROSITE" id="PS50008"/>
    </source>
</evidence>
<evidence type="ECO:0000256" key="2">
    <source>
        <dbReference type="ARBA" id="ARBA00003992"/>
    </source>
</evidence>
<accession>A0A7K4RSX1</accession>
<dbReference type="Pfam" id="PF09279">
    <property type="entry name" value="EF-hand_like"/>
    <property type="match status" value="1"/>
</dbReference>
<dbReference type="GO" id="GO:0016042">
    <property type="term" value="P:lipid catabolic process"/>
    <property type="evidence" value="ECO:0007669"/>
    <property type="project" value="UniProtKB-KW"/>
</dbReference>
<dbReference type="InterPro" id="IPR011992">
    <property type="entry name" value="EF-hand-dom_pair"/>
</dbReference>
<keyword evidence="9 15" id="KW-0442">Lipid degradation</keyword>
<dbReference type="InterPro" id="IPR017946">
    <property type="entry name" value="PLC-like_Pdiesterase_TIM-brl"/>
</dbReference>
<dbReference type="GO" id="GO:0005634">
    <property type="term" value="C:nucleus"/>
    <property type="evidence" value="ECO:0007669"/>
    <property type="project" value="UniProtKB-SubCell"/>
</dbReference>
<comment type="caution">
    <text evidence="19">The sequence shown here is derived from an EMBL/GenBank/DDBJ whole genome shotgun (WGS) entry which is preliminary data.</text>
</comment>
<keyword evidence="8" id="KW-0106">Calcium</keyword>